<evidence type="ECO:0000313" key="1">
    <source>
        <dbReference type="EMBL" id="CAK9092033.1"/>
    </source>
</evidence>
<dbReference type="EMBL" id="CAXAMN010025028">
    <property type="protein sequence ID" value="CAK9092033.1"/>
    <property type="molecule type" value="Genomic_DNA"/>
</dbReference>
<sequence>MQGYDPLPERLDTVEPLLRGFFEESGWIAGFTSDHELHARCEEEKLQYAQAGQRPSPQKVNFWETHIGLENIECHASRSRLFLQSFDDFRSGQHFSQEQLRFAVLVQHFVSQDTMDVRRLPEKRMHDDVFEGILTRSVNAQLITDAHRAEWAIEGNGFIVPKAESDEERKQLIADFGAGLVTALEEFLLSFCERRQLSVRGTEHVIQAVTTQMSQCGLANLDRCSRVGQYMVGGARLKQHVNYNISCTLAILGTLVSSALRWDHGPSNAPHVEMQQLALDTLCRWRRQIFPSRDVMLHSRSNWPDSLHVPWPFASEQSLFNLRWLGLYPSPRRWSRLVPTRTSNQD</sequence>
<protein>
    <submittedName>
        <fullName evidence="1">Uncharacterized protein</fullName>
    </submittedName>
</protein>
<gene>
    <name evidence="1" type="ORF">CCMP2556_LOCUS44091</name>
</gene>
<organism evidence="1 2">
    <name type="scientific">Durusdinium trenchii</name>
    <dbReference type="NCBI Taxonomy" id="1381693"/>
    <lineage>
        <taxon>Eukaryota</taxon>
        <taxon>Sar</taxon>
        <taxon>Alveolata</taxon>
        <taxon>Dinophyceae</taxon>
        <taxon>Suessiales</taxon>
        <taxon>Symbiodiniaceae</taxon>
        <taxon>Durusdinium</taxon>
    </lineage>
</organism>
<accession>A0ABP0QWT7</accession>
<keyword evidence="2" id="KW-1185">Reference proteome</keyword>
<name>A0ABP0QWT7_9DINO</name>
<evidence type="ECO:0000313" key="2">
    <source>
        <dbReference type="Proteomes" id="UP001642484"/>
    </source>
</evidence>
<comment type="caution">
    <text evidence="1">The sequence shown here is derived from an EMBL/GenBank/DDBJ whole genome shotgun (WGS) entry which is preliminary data.</text>
</comment>
<proteinExistence type="predicted"/>
<reference evidence="1 2" key="1">
    <citation type="submission" date="2024-02" db="EMBL/GenBank/DDBJ databases">
        <authorList>
            <person name="Chen Y."/>
            <person name="Shah S."/>
            <person name="Dougan E. K."/>
            <person name="Thang M."/>
            <person name="Chan C."/>
        </authorList>
    </citation>
    <scope>NUCLEOTIDE SEQUENCE [LARGE SCALE GENOMIC DNA]</scope>
</reference>
<dbReference type="Proteomes" id="UP001642484">
    <property type="component" value="Unassembled WGS sequence"/>
</dbReference>